<keyword evidence="2" id="KW-0479">Metal-binding</keyword>
<dbReference type="InterPro" id="IPR046778">
    <property type="entry name" value="UPF0758_N"/>
</dbReference>
<keyword evidence="3" id="KW-0378">Hydrolase</keyword>
<dbReference type="PANTHER" id="PTHR30471:SF3">
    <property type="entry name" value="UPF0758 PROTEIN YEES-RELATED"/>
    <property type="match status" value="1"/>
</dbReference>
<dbReference type="EMBL" id="CP023777">
    <property type="protein sequence ID" value="ATL47380.1"/>
    <property type="molecule type" value="Genomic_DNA"/>
</dbReference>
<evidence type="ECO:0000256" key="4">
    <source>
        <dbReference type="ARBA" id="ARBA00022833"/>
    </source>
</evidence>
<keyword evidence="9" id="KW-1185">Reference proteome</keyword>
<dbReference type="Gene3D" id="3.40.140.10">
    <property type="entry name" value="Cytidine Deaminase, domain 2"/>
    <property type="match status" value="1"/>
</dbReference>
<dbReference type="Proteomes" id="UP000220133">
    <property type="component" value="Chromosome"/>
</dbReference>
<comment type="similarity">
    <text evidence="6">Belongs to the UPF0758 family.</text>
</comment>
<keyword evidence="5" id="KW-0482">Metalloprotease</keyword>
<dbReference type="GO" id="GO:0008237">
    <property type="term" value="F:metallopeptidase activity"/>
    <property type="evidence" value="ECO:0007669"/>
    <property type="project" value="UniProtKB-KW"/>
</dbReference>
<dbReference type="InterPro" id="IPR037518">
    <property type="entry name" value="MPN"/>
</dbReference>
<evidence type="ECO:0000256" key="1">
    <source>
        <dbReference type="ARBA" id="ARBA00022670"/>
    </source>
</evidence>
<keyword evidence="1" id="KW-0645">Protease</keyword>
<dbReference type="AlphaFoldDB" id="A0A291QTT8"/>
<evidence type="ECO:0000256" key="3">
    <source>
        <dbReference type="ARBA" id="ARBA00022801"/>
    </source>
</evidence>
<evidence type="ECO:0000313" key="9">
    <source>
        <dbReference type="Proteomes" id="UP000220133"/>
    </source>
</evidence>
<proteinExistence type="inferred from homology"/>
<dbReference type="InterPro" id="IPR001405">
    <property type="entry name" value="UPF0758"/>
</dbReference>
<evidence type="ECO:0000259" key="7">
    <source>
        <dbReference type="PROSITE" id="PS50249"/>
    </source>
</evidence>
<protein>
    <recommendedName>
        <fullName evidence="7">MPN domain-containing protein</fullName>
    </recommendedName>
</protein>
<dbReference type="RefSeq" id="WP_098193761.1">
    <property type="nucleotide sequence ID" value="NZ_CP023777.1"/>
</dbReference>
<gene>
    <name evidence="8" type="ORF">COR50_09465</name>
</gene>
<dbReference type="InterPro" id="IPR025657">
    <property type="entry name" value="RadC_JAB"/>
</dbReference>
<dbReference type="Pfam" id="PF04002">
    <property type="entry name" value="RadC"/>
    <property type="match status" value="1"/>
</dbReference>
<keyword evidence="4" id="KW-0862">Zinc</keyword>
<feature type="domain" description="MPN" evidence="7">
    <location>
        <begin position="115"/>
        <end position="237"/>
    </location>
</feature>
<name>A0A291QTT8_9BACT</name>
<sequence>MEAIIYLEAPVLKSIKHWPEEDKPREKLYRKGASSLSNKELLGILIQSGNGKKSAVELADEILQLSQNKLAELAKQDIRFLLQVNGIGPAKAITIAAALELGRRRQCEGHLDKTTITNSREAANYLQPLLADQDHESFHALFLNHSSKVVHHRCISQGGMTATVVDPKIVFKEALLYKATKILVCHNHPSGSLKASLADINITKKLVQAGRLLDIEVIDHLIVSDHGYFSFKEDGLI</sequence>
<dbReference type="PROSITE" id="PS01302">
    <property type="entry name" value="UPF0758"/>
    <property type="match status" value="1"/>
</dbReference>
<dbReference type="NCBIfam" id="NF000642">
    <property type="entry name" value="PRK00024.1"/>
    <property type="match status" value="1"/>
</dbReference>
<dbReference type="InterPro" id="IPR020891">
    <property type="entry name" value="UPF0758_CS"/>
</dbReference>
<dbReference type="CDD" id="cd08071">
    <property type="entry name" value="MPN_DUF2466"/>
    <property type="match status" value="1"/>
</dbReference>
<evidence type="ECO:0000313" key="8">
    <source>
        <dbReference type="EMBL" id="ATL47380.1"/>
    </source>
</evidence>
<dbReference type="PROSITE" id="PS50249">
    <property type="entry name" value="MPN"/>
    <property type="match status" value="1"/>
</dbReference>
<dbReference type="Pfam" id="PF20582">
    <property type="entry name" value="UPF0758_N"/>
    <property type="match status" value="1"/>
</dbReference>
<dbReference type="GO" id="GO:0006508">
    <property type="term" value="P:proteolysis"/>
    <property type="evidence" value="ECO:0007669"/>
    <property type="project" value="UniProtKB-KW"/>
</dbReference>
<dbReference type="OrthoDB" id="9804482at2"/>
<organism evidence="8 9">
    <name type="scientific">Chitinophaga caeni</name>
    <dbReference type="NCBI Taxonomy" id="2029983"/>
    <lineage>
        <taxon>Bacteria</taxon>
        <taxon>Pseudomonadati</taxon>
        <taxon>Bacteroidota</taxon>
        <taxon>Chitinophagia</taxon>
        <taxon>Chitinophagales</taxon>
        <taxon>Chitinophagaceae</taxon>
        <taxon>Chitinophaga</taxon>
    </lineage>
</organism>
<dbReference type="GO" id="GO:0046872">
    <property type="term" value="F:metal ion binding"/>
    <property type="evidence" value="ECO:0007669"/>
    <property type="project" value="UniProtKB-KW"/>
</dbReference>
<accession>A0A291QTT8</accession>
<dbReference type="NCBIfam" id="TIGR00608">
    <property type="entry name" value="radc"/>
    <property type="match status" value="1"/>
</dbReference>
<evidence type="ECO:0000256" key="5">
    <source>
        <dbReference type="ARBA" id="ARBA00023049"/>
    </source>
</evidence>
<evidence type="ECO:0000256" key="2">
    <source>
        <dbReference type="ARBA" id="ARBA00022723"/>
    </source>
</evidence>
<dbReference type="KEGG" id="cbae:COR50_09465"/>
<evidence type="ECO:0000256" key="6">
    <source>
        <dbReference type="RuleBase" id="RU003797"/>
    </source>
</evidence>
<reference evidence="8 9" key="1">
    <citation type="submission" date="2017-10" db="EMBL/GenBank/DDBJ databases">
        <title>Paenichitinophaga pekingensis gen. nov., sp. nov., isolated from activated sludge.</title>
        <authorList>
            <person name="Jin D."/>
            <person name="Kong X."/>
            <person name="Deng Y."/>
            <person name="Bai Z."/>
        </authorList>
    </citation>
    <scope>NUCLEOTIDE SEQUENCE [LARGE SCALE GENOMIC DNA]</scope>
    <source>
        <strain evidence="8 9">13</strain>
    </source>
</reference>
<dbReference type="PANTHER" id="PTHR30471">
    <property type="entry name" value="DNA REPAIR PROTEIN RADC"/>
    <property type="match status" value="1"/>
</dbReference>